<sequence length="146" mass="15651">MLSTVGGVTTLVAGDGAILLRLGYVAAMDLVGLGRRIGLACQDIDAGERVASRIRERTGNDDVGCALLDLLSCPRGTGGVRALVCNAGVWIPDGEDGSKTRTEDGHKIHFGVNHGRIVIVTSTLCKAEKIDLRRRDFIHCSHWIMQ</sequence>
<dbReference type="AlphaFoldDB" id="A0ABD3MXG8"/>
<dbReference type="EMBL" id="JALLAZ020001757">
    <property type="protein sequence ID" value="KAL3765165.1"/>
    <property type="molecule type" value="Genomic_DNA"/>
</dbReference>
<gene>
    <name evidence="2" type="ORF">ACHAW5_008584</name>
</gene>
<dbReference type="Proteomes" id="UP001530315">
    <property type="component" value="Unassembled WGS sequence"/>
</dbReference>
<evidence type="ECO:0000256" key="1">
    <source>
        <dbReference type="ARBA" id="ARBA00023002"/>
    </source>
</evidence>
<keyword evidence="3" id="KW-1185">Reference proteome</keyword>
<reference evidence="2 3" key="1">
    <citation type="submission" date="2024-10" db="EMBL/GenBank/DDBJ databases">
        <title>Updated reference genomes for cyclostephanoid diatoms.</title>
        <authorList>
            <person name="Roberts W.R."/>
            <person name="Alverson A.J."/>
        </authorList>
    </citation>
    <scope>NUCLEOTIDE SEQUENCE [LARGE SCALE GENOMIC DNA]</scope>
    <source>
        <strain evidence="2 3">AJA276-08</strain>
    </source>
</reference>
<dbReference type="PANTHER" id="PTHR43157:SF31">
    <property type="entry name" value="PHOSPHATIDYLINOSITOL-GLYCAN BIOSYNTHESIS CLASS F PROTEIN"/>
    <property type="match status" value="1"/>
</dbReference>
<evidence type="ECO:0000313" key="3">
    <source>
        <dbReference type="Proteomes" id="UP001530315"/>
    </source>
</evidence>
<proteinExistence type="predicted"/>
<protein>
    <submittedName>
        <fullName evidence="2">Uncharacterized protein</fullName>
    </submittedName>
</protein>
<organism evidence="2 3">
    <name type="scientific">Stephanodiscus triporus</name>
    <dbReference type="NCBI Taxonomy" id="2934178"/>
    <lineage>
        <taxon>Eukaryota</taxon>
        <taxon>Sar</taxon>
        <taxon>Stramenopiles</taxon>
        <taxon>Ochrophyta</taxon>
        <taxon>Bacillariophyta</taxon>
        <taxon>Coscinodiscophyceae</taxon>
        <taxon>Thalassiosirophycidae</taxon>
        <taxon>Stephanodiscales</taxon>
        <taxon>Stephanodiscaceae</taxon>
        <taxon>Stephanodiscus</taxon>
    </lineage>
</organism>
<dbReference type="PANTHER" id="PTHR43157">
    <property type="entry name" value="PHOSPHATIDYLINOSITOL-GLYCAN BIOSYNTHESIS CLASS F PROTEIN-RELATED"/>
    <property type="match status" value="1"/>
</dbReference>
<evidence type="ECO:0000313" key="2">
    <source>
        <dbReference type="EMBL" id="KAL3765165.1"/>
    </source>
</evidence>
<name>A0ABD3MXG8_9STRA</name>
<dbReference type="InterPro" id="IPR036291">
    <property type="entry name" value="NAD(P)-bd_dom_sf"/>
</dbReference>
<keyword evidence="1" id="KW-0560">Oxidoreductase</keyword>
<comment type="caution">
    <text evidence="2">The sequence shown here is derived from an EMBL/GenBank/DDBJ whole genome shotgun (WGS) entry which is preliminary data.</text>
</comment>
<accession>A0ABD3MXG8</accession>
<dbReference type="GO" id="GO:0016491">
    <property type="term" value="F:oxidoreductase activity"/>
    <property type="evidence" value="ECO:0007669"/>
    <property type="project" value="UniProtKB-KW"/>
</dbReference>
<dbReference type="SUPFAM" id="SSF51735">
    <property type="entry name" value="NAD(P)-binding Rossmann-fold domains"/>
    <property type="match status" value="1"/>
</dbReference>
<dbReference type="Gene3D" id="3.40.50.720">
    <property type="entry name" value="NAD(P)-binding Rossmann-like Domain"/>
    <property type="match status" value="1"/>
</dbReference>